<feature type="transmembrane region" description="Helical" evidence="8">
    <location>
        <begin position="216"/>
        <end position="235"/>
    </location>
</feature>
<sequence>MGLQQGGESASVATRPISARVVAEVLRGVAQVDFMPSVVCGLFFVAALFAADWRYGLYGLLGSAVSTAVAYGLGLDRETVGAGLHGYNGCLVALSCAVFLGAGHPATVAVAALGSAVAVVVTVGLGALLATWRLPALTAPFCLVATAVTAAAPGFRRLWQGAGAPAALPVPAAGPTGLSWDQLWHGFFANIGQIFFMPQWYVGLLFLAGLFAASRLAGLMACAGSATGLLTAWVFGAPGEAVGQGLLGYSGVLVALALCGVFLAPDAWSAAYALVGAAGATVLTPALGAASAPFGGHAFTWPFVLTTLLFLAAVPAVPRLRRT</sequence>
<dbReference type="InterPro" id="IPR004937">
    <property type="entry name" value="Urea_transporter"/>
</dbReference>
<evidence type="ECO:0000313" key="10">
    <source>
        <dbReference type="Proteomes" id="UP000263377"/>
    </source>
</evidence>
<dbReference type="Proteomes" id="UP000263377">
    <property type="component" value="Unassembled WGS sequence"/>
</dbReference>
<comment type="caution">
    <text evidence="9">The sequence shown here is derived from an EMBL/GenBank/DDBJ whole genome shotgun (WGS) entry which is preliminary data.</text>
</comment>
<keyword evidence="10" id="KW-1185">Reference proteome</keyword>
<evidence type="ECO:0000256" key="8">
    <source>
        <dbReference type="SAM" id="Phobius"/>
    </source>
</evidence>
<accession>A0A373A3K0</accession>
<comment type="similarity">
    <text evidence="2">Belongs to the urea transporter family.</text>
</comment>
<evidence type="ECO:0000256" key="2">
    <source>
        <dbReference type="ARBA" id="ARBA00005914"/>
    </source>
</evidence>
<gene>
    <name evidence="9" type="ORF">DR950_35390</name>
</gene>
<feature type="transmembrane region" description="Helical" evidence="8">
    <location>
        <begin position="187"/>
        <end position="209"/>
    </location>
</feature>
<feature type="transmembrane region" description="Helical" evidence="8">
    <location>
        <begin position="57"/>
        <end position="75"/>
    </location>
</feature>
<dbReference type="Pfam" id="PF03253">
    <property type="entry name" value="UT"/>
    <property type="match status" value="1"/>
</dbReference>
<keyword evidence="3" id="KW-1003">Cell membrane</keyword>
<feature type="transmembrane region" description="Helical" evidence="8">
    <location>
        <begin position="34"/>
        <end position="51"/>
    </location>
</feature>
<dbReference type="InterPro" id="IPR029020">
    <property type="entry name" value="Ammonium/urea_transptr"/>
</dbReference>
<feature type="transmembrane region" description="Helical" evidence="8">
    <location>
        <begin position="271"/>
        <end position="292"/>
    </location>
</feature>
<feature type="site" description="Important for channel permeability" evidence="7">
    <location>
        <position position="300"/>
    </location>
</feature>
<dbReference type="PIRSF" id="PIRSF016502">
    <property type="entry name" value="Urea_transporter"/>
    <property type="match status" value="1"/>
</dbReference>
<evidence type="ECO:0000256" key="7">
    <source>
        <dbReference type="PIRSR" id="PIRSR016502-1"/>
    </source>
</evidence>
<keyword evidence="5 8" id="KW-1133">Transmembrane helix</keyword>
<feature type="transmembrane region" description="Helical" evidence="8">
    <location>
        <begin position="82"/>
        <end position="102"/>
    </location>
</feature>
<feature type="transmembrane region" description="Helical" evidence="8">
    <location>
        <begin position="108"/>
        <end position="130"/>
    </location>
</feature>
<protein>
    <submittedName>
        <fullName evidence="9">Urea transporter</fullName>
    </submittedName>
</protein>
<feature type="transmembrane region" description="Helical" evidence="8">
    <location>
        <begin position="137"/>
        <end position="155"/>
    </location>
</feature>
<evidence type="ECO:0000256" key="6">
    <source>
        <dbReference type="ARBA" id="ARBA00023136"/>
    </source>
</evidence>
<feature type="transmembrane region" description="Helical" evidence="8">
    <location>
        <begin position="247"/>
        <end position="264"/>
    </location>
</feature>
<comment type="subcellular location">
    <subcellularLocation>
        <location evidence="1">Cell membrane</location>
        <topology evidence="1">Multi-pass membrane protein</topology>
    </subcellularLocation>
</comment>
<evidence type="ECO:0000313" key="9">
    <source>
        <dbReference type="EMBL" id="RGD62334.1"/>
    </source>
</evidence>
<dbReference type="PANTHER" id="PTHR10464:SF4">
    <property type="entry name" value="UREA TRANSPORTER"/>
    <property type="match status" value="1"/>
</dbReference>
<evidence type="ECO:0000256" key="5">
    <source>
        <dbReference type="ARBA" id="ARBA00022989"/>
    </source>
</evidence>
<dbReference type="GO" id="GO:0015204">
    <property type="term" value="F:urea transmembrane transporter activity"/>
    <property type="evidence" value="ECO:0007669"/>
    <property type="project" value="InterPro"/>
</dbReference>
<evidence type="ECO:0000256" key="4">
    <source>
        <dbReference type="ARBA" id="ARBA00022692"/>
    </source>
</evidence>
<keyword evidence="4 8" id="KW-0812">Transmembrane</keyword>
<proteinExistence type="inferred from homology"/>
<dbReference type="EMBL" id="QVIG01000001">
    <property type="protein sequence ID" value="RGD62334.1"/>
    <property type="molecule type" value="Genomic_DNA"/>
</dbReference>
<evidence type="ECO:0000256" key="1">
    <source>
        <dbReference type="ARBA" id="ARBA00004651"/>
    </source>
</evidence>
<dbReference type="AlphaFoldDB" id="A0A373A3K0"/>
<reference evidence="9 10" key="1">
    <citation type="submission" date="2018-08" db="EMBL/GenBank/DDBJ databases">
        <title>Diversity &amp; Physiological Properties of Lignin-Decomposing Actinobacteria from Soil.</title>
        <authorList>
            <person name="Roh S.G."/>
            <person name="Kim S.B."/>
        </authorList>
    </citation>
    <scope>NUCLEOTIDE SEQUENCE [LARGE SCALE GENOMIC DNA]</scope>
    <source>
        <strain evidence="9 10">MMS17-GH009</strain>
    </source>
</reference>
<dbReference type="Gene3D" id="1.10.3430.10">
    <property type="entry name" value="Ammonium transporter AmtB like domains"/>
    <property type="match status" value="1"/>
</dbReference>
<organism evidence="9 10">
    <name type="scientific">Kitasatospora xanthocidica</name>
    <dbReference type="NCBI Taxonomy" id="83382"/>
    <lineage>
        <taxon>Bacteria</taxon>
        <taxon>Bacillati</taxon>
        <taxon>Actinomycetota</taxon>
        <taxon>Actinomycetes</taxon>
        <taxon>Kitasatosporales</taxon>
        <taxon>Streptomycetaceae</taxon>
        <taxon>Kitasatospora</taxon>
    </lineage>
</organism>
<evidence type="ECO:0000256" key="3">
    <source>
        <dbReference type="ARBA" id="ARBA00022475"/>
    </source>
</evidence>
<keyword evidence="6 8" id="KW-0472">Membrane</keyword>
<dbReference type="PANTHER" id="PTHR10464">
    <property type="entry name" value="UREA TRANSPORTER"/>
    <property type="match status" value="1"/>
</dbReference>
<name>A0A373A3K0_9ACTN</name>
<dbReference type="GO" id="GO:0005886">
    <property type="term" value="C:plasma membrane"/>
    <property type="evidence" value="ECO:0007669"/>
    <property type="project" value="UniProtKB-SubCell"/>
</dbReference>
<feature type="transmembrane region" description="Helical" evidence="8">
    <location>
        <begin position="298"/>
        <end position="317"/>
    </location>
</feature>